<dbReference type="Proteomes" id="UP000243459">
    <property type="component" value="Chromosome 3"/>
</dbReference>
<dbReference type="Gramene" id="ONK74796">
    <property type="protein sequence ID" value="ONK74796"/>
    <property type="gene ID" value="A4U43_C03F10230"/>
</dbReference>
<proteinExistence type="predicted"/>
<protein>
    <submittedName>
        <fullName evidence="1">Uncharacterized protein</fullName>
    </submittedName>
</protein>
<dbReference type="AlphaFoldDB" id="A0A5P1F8T2"/>
<organism evidence="1 2">
    <name type="scientific">Asparagus officinalis</name>
    <name type="common">Garden asparagus</name>
    <dbReference type="NCBI Taxonomy" id="4686"/>
    <lineage>
        <taxon>Eukaryota</taxon>
        <taxon>Viridiplantae</taxon>
        <taxon>Streptophyta</taxon>
        <taxon>Embryophyta</taxon>
        <taxon>Tracheophyta</taxon>
        <taxon>Spermatophyta</taxon>
        <taxon>Magnoliopsida</taxon>
        <taxon>Liliopsida</taxon>
        <taxon>Asparagales</taxon>
        <taxon>Asparagaceae</taxon>
        <taxon>Asparagoideae</taxon>
        <taxon>Asparagus</taxon>
    </lineage>
</organism>
<sequence length="100" mass="11427">MKDKLRSSHGSRFSSKDVQELCCSHQDHRHDKQNLNLSIPIRACTKGQGSLNWLQKSLNRDDELPKESNRINNSLLSSLNQEDELLKEKEQLPSTVKSAI</sequence>
<accession>A0A5P1F8T2</accession>
<dbReference type="EMBL" id="CM007383">
    <property type="protein sequence ID" value="ONK74796.1"/>
    <property type="molecule type" value="Genomic_DNA"/>
</dbReference>
<reference evidence="2" key="1">
    <citation type="journal article" date="2017" name="Nat. Commun.">
        <title>The asparagus genome sheds light on the origin and evolution of a young Y chromosome.</title>
        <authorList>
            <person name="Harkess A."/>
            <person name="Zhou J."/>
            <person name="Xu C."/>
            <person name="Bowers J.E."/>
            <person name="Van der Hulst R."/>
            <person name="Ayyampalayam S."/>
            <person name="Mercati F."/>
            <person name="Riccardi P."/>
            <person name="McKain M.R."/>
            <person name="Kakrana A."/>
            <person name="Tang H."/>
            <person name="Ray J."/>
            <person name="Groenendijk J."/>
            <person name="Arikit S."/>
            <person name="Mathioni S.M."/>
            <person name="Nakano M."/>
            <person name="Shan H."/>
            <person name="Telgmann-Rauber A."/>
            <person name="Kanno A."/>
            <person name="Yue Z."/>
            <person name="Chen H."/>
            <person name="Li W."/>
            <person name="Chen Y."/>
            <person name="Xu X."/>
            <person name="Zhang Y."/>
            <person name="Luo S."/>
            <person name="Chen H."/>
            <person name="Gao J."/>
            <person name="Mao Z."/>
            <person name="Pires J.C."/>
            <person name="Luo M."/>
            <person name="Kudrna D."/>
            <person name="Wing R.A."/>
            <person name="Meyers B.C."/>
            <person name="Yi K."/>
            <person name="Kong H."/>
            <person name="Lavrijsen P."/>
            <person name="Sunseri F."/>
            <person name="Falavigna A."/>
            <person name="Ye Y."/>
            <person name="Leebens-Mack J.H."/>
            <person name="Chen G."/>
        </authorList>
    </citation>
    <scope>NUCLEOTIDE SEQUENCE [LARGE SCALE GENOMIC DNA]</scope>
    <source>
        <strain evidence="2">cv. DH0086</strain>
    </source>
</reference>
<keyword evidence="2" id="KW-1185">Reference proteome</keyword>
<gene>
    <name evidence="1" type="ORF">A4U43_C03F10230</name>
</gene>
<name>A0A5P1F8T2_ASPOF</name>
<evidence type="ECO:0000313" key="1">
    <source>
        <dbReference type="EMBL" id="ONK74796.1"/>
    </source>
</evidence>
<evidence type="ECO:0000313" key="2">
    <source>
        <dbReference type="Proteomes" id="UP000243459"/>
    </source>
</evidence>